<dbReference type="InterPro" id="IPR021361">
    <property type="entry name" value="Tad2-like_dom"/>
</dbReference>
<dbReference type="Proteomes" id="UP000095464">
    <property type="component" value="Unassembled WGS sequence"/>
</dbReference>
<dbReference type="AlphaFoldDB" id="A0AAP7IGK3"/>
<evidence type="ECO:0000313" key="2">
    <source>
        <dbReference type="EMBL" id="OEK59027.1"/>
    </source>
</evidence>
<accession>A0AAP7IGK3</accession>
<gene>
    <name evidence="2" type="ORF">ASS94_00530</name>
</gene>
<organism evidence="2 3">
    <name type="scientific">Staphylococcus equorum</name>
    <dbReference type="NCBI Taxonomy" id="246432"/>
    <lineage>
        <taxon>Bacteria</taxon>
        <taxon>Bacillati</taxon>
        <taxon>Bacillota</taxon>
        <taxon>Bacilli</taxon>
        <taxon>Bacillales</taxon>
        <taxon>Staphylococcaceae</taxon>
        <taxon>Staphylococcus</taxon>
    </lineage>
</organism>
<name>A0AAP7IGK3_9STAP</name>
<evidence type="ECO:0000259" key="1">
    <source>
        <dbReference type="Pfam" id="PF11195"/>
    </source>
</evidence>
<dbReference type="EMBL" id="LNPX01000003">
    <property type="protein sequence ID" value="OEK59027.1"/>
    <property type="molecule type" value="Genomic_DNA"/>
</dbReference>
<sequence length="72" mass="8429">MNIQEATKLAMKQGKAIYRKDLRNEGLRGEILPTNDPFHGMIYTIADKKSYKQRWQPMAEDLISNEWFVLGE</sequence>
<comment type="caution">
    <text evidence="2">The sequence shown here is derived from an EMBL/GenBank/DDBJ whole genome shotgun (WGS) entry which is preliminary data.</text>
</comment>
<dbReference type="Pfam" id="PF11195">
    <property type="entry name" value="Tad2-like"/>
    <property type="match status" value="1"/>
</dbReference>
<proteinExistence type="predicted"/>
<reference evidence="3" key="1">
    <citation type="submission" date="2015-11" db="EMBL/GenBank/DDBJ databases">
        <title>Genomic diversity of Staphylococcus saprophyticus strains from urinary tract infections, animal surfaces, and fermented foods.</title>
        <authorList>
            <person name="Wolfe B.E."/>
        </authorList>
    </citation>
    <scope>NUCLEOTIDE SEQUENCE [LARGE SCALE GENOMIC DNA]</scope>
    <source>
        <strain evidence="3">738_7</strain>
    </source>
</reference>
<feature type="domain" description="Thoeris anti-defense 2-like" evidence="1">
    <location>
        <begin position="1"/>
        <end position="69"/>
    </location>
</feature>
<evidence type="ECO:0000313" key="3">
    <source>
        <dbReference type="Proteomes" id="UP000095464"/>
    </source>
</evidence>
<protein>
    <recommendedName>
        <fullName evidence="1">Thoeris anti-defense 2-like domain-containing protein</fullName>
    </recommendedName>
</protein>
<dbReference type="RefSeq" id="WP_069813055.1">
    <property type="nucleotide sequence ID" value="NZ_JARGCI010000001.1"/>
</dbReference>